<keyword evidence="3" id="KW-1185">Reference proteome</keyword>
<evidence type="ECO:0000313" key="3">
    <source>
        <dbReference type="Proteomes" id="UP001484535"/>
    </source>
</evidence>
<comment type="caution">
    <text evidence="2">The sequence shown here is derived from an EMBL/GenBank/DDBJ whole genome shotgun (WGS) entry which is preliminary data.</text>
</comment>
<feature type="transmembrane region" description="Helical" evidence="1">
    <location>
        <begin position="32"/>
        <end position="51"/>
    </location>
</feature>
<reference evidence="2 3" key="1">
    <citation type="submission" date="2024-05" db="EMBL/GenBank/DDBJ databases">
        <authorList>
            <person name="Park S."/>
        </authorList>
    </citation>
    <scope>NUCLEOTIDE SEQUENCE [LARGE SCALE GENOMIC DNA]</scope>
    <source>
        <strain evidence="2 3">DGU5</strain>
    </source>
</reference>
<dbReference type="RefSeq" id="WP_346784408.1">
    <property type="nucleotide sequence ID" value="NZ_JBDLBR010000002.1"/>
</dbReference>
<keyword evidence="1" id="KW-1133">Transmembrane helix</keyword>
<sequence length="68" mass="7129">MSDFVLSLVMLAAAVLVGGAYSLFRKGNTQKALLMAMLAFVMIANVVIWVVPANDGGESLQEAAAVED</sequence>
<gene>
    <name evidence="2" type="ORF">ABDJ38_07220</name>
</gene>
<dbReference type="EMBL" id="JBDLBR010000002">
    <property type="protein sequence ID" value="MEN7536960.1"/>
    <property type="molecule type" value="Genomic_DNA"/>
</dbReference>
<evidence type="ECO:0000313" key="2">
    <source>
        <dbReference type="EMBL" id="MEN7536960.1"/>
    </source>
</evidence>
<keyword evidence="1" id="KW-0472">Membrane</keyword>
<proteinExistence type="predicted"/>
<keyword evidence="1" id="KW-0812">Transmembrane</keyword>
<organism evidence="2 3">
    <name type="scientific">Aurantiacibacter flavus</name>
    <dbReference type="NCBI Taxonomy" id="3145232"/>
    <lineage>
        <taxon>Bacteria</taxon>
        <taxon>Pseudomonadati</taxon>
        <taxon>Pseudomonadota</taxon>
        <taxon>Alphaproteobacteria</taxon>
        <taxon>Sphingomonadales</taxon>
        <taxon>Erythrobacteraceae</taxon>
        <taxon>Aurantiacibacter</taxon>
    </lineage>
</organism>
<dbReference type="Proteomes" id="UP001484535">
    <property type="component" value="Unassembled WGS sequence"/>
</dbReference>
<accession>A0ABV0CZ28</accession>
<protein>
    <submittedName>
        <fullName evidence="2">Uncharacterized protein</fullName>
    </submittedName>
</protein>
<evidence type="ECO:0000256" key="1">
    <source>
        <dbReference type="SAM" id="Phobius"/>
    </source>
</evidence>
<name>A0ABV0CZ28_9SPHN</name>